<dbReference type="InterPro" id="IPR036388">
    <property type="entry name" value="WH-like_DNA-bd_sf"/>
</dbReference>
<dbReference type="Proteomes" id="UP000054270">
    <property type="component" value="Unassembled WGS sequence"/>
</dbReference>
<dbReference type="InterPro" id="IPR036390">
    <property type="entry name" value="WH_DNA-bd_sf"/>
</dbReference>
<dbReference type="InterPro" id="IPR001077">
    <property type="entry name" value="COMT_C"/>
</dbReference>
<gene>
    <name evidence="6" type="ORF">HYPSUDRAFT_202696</name>
</gene>
<evidence type="ECO:0000256" key="2">
    <source>
        <dbReference type="ARBA" id="ARBA00022679"/>
    </source>
</evidence>
<evidence type="ECO:0000259" key="4">
    <source>
        <dbReference type="Pfam" id="PF00891"/>
    </source>
</evidence>
<evidence type="ECO:0000256" key="1">
    <source>
        <dbReference type="ARBA" id="ARBA00022603"/>
    </source>
</evidence>
<dbReference type="AlphaFoldDB" id="A0A0D2L4N5"/>
<dbReference type="InterPro" id="IPR029063">
    <property type="entry name" value="SAM-dependent_MTases_sf"/>
</dbReference>
<keyword evidence="7" id="KW-1185">Reference proteome</keyword>
<dbReference type="OMA" id="LHITDEC"/>
<dbReference type="Pfam" id="PF08100">
    <property type="entry name" value="Dimerisation"/>
    <property type="match status" value="1"/>
</dbReference>
<accession>A0A0D2L4N5</accession>
<proteinExistence type="predicted"/>
<dbReference type="InterPro" id="IPR012967">
    <property type="entry name" value="COMT_dimerisation"/>
</dbReference>
<organism evidence="6 7">
    <name type="scientific">Hypholoma sublateritium (strain FD-334 SS-4)</name>
    <dbReference type="NCBI Taxonomy" id="945553"/>
    <lineage>
        <taxon>Eukaryota</taxon>
        <taxon>Fungi</taxon>
        <taxon>Dikarya</taxon>
        <taxon>Basidiomycota</taxon>
        <taxon>Agaricomycotina</taxon>
        <taxon>Agaricomycetes</taxon>
        <taxon>Agaricomycetidae</taxon>
        <taxon>Agaricales</taxon>
        <taxon>Agaricineae</taxon>
        <taxon>Strophariaceae</taxon>
        <taxon>Hypholoma</taxon>
    </lineage>
</organism>
<dbReference type="PANTHER" id="PTHR43712:SF2">
    <property type="entry name" value="O-METHYLTRANSFERASE CICE"/>
    <property type="match status" value="1"/>
</dbReference>
<reference evidence="7" key="1">
    <citation type="submission" date="2014-04" db="EMBL/GenBank/DDBJ databases">
        <title>Evolutionary Origins and Diversification of the Mycorrhizal Mutualists.</title>
        <authorList>
            <consortium name="DOE Joint Genome Institute"/>
            <consortium name="Mycorrhizal Genomics Consortium"/>
            <person name="Kohler A."/>
            <person name="Kuo A."/>
            <person name="Nagy L.G."/>
            <person name="Floudas D."/>
            <person name="Copeland A."/>
            <person name="Barry K.W."/>
            <person name="Cichocki N."/>
            <person name="Veneault-Fourrey C."/>
            <person name="LaButti K."/>
            <person name="Lindquist E.A."/>
            <person name="Lipzen A."/>
            <person name="Lundell T."/>
            <person name="Morin E."/>
            <person name="Murat C."/>
            <person name="Riley R."/>
            <person name="Ohm R."/>
            <person name="Sun H."/>
            <person name="Tunlid A."/>
            <person name="Henrissat B."/>
            <person name="Grigoriev I.V."/>
            <person name="Hibbett D.S."/>
            <person name="Martin F."/>
        </authorList>
    </citation>
    <scope>NUCLEOTIDE SEQUENCE [LARGE SCALE GENOMIC DNA]</scope>
    <source>
        <strain evidence="7">FD-334 SS-4</strain>
    </source>
</reference>
<dbReference type="SUPFAM" id="SSF53335">
    <property type="entry name" value="S-adenosyl-L-methionine-dependent methyltransferases"/>
    <property type="match status" value="1"/>
</dbReference>
<dbReference type="EMBL" id="KN817555">
    <property type="protein sequence ID" value="KJA21787.1"/>
    <property type="molecule type" value="Genomic_DNA"/>
</dbReference>
<dbReference type="GO" id="GO:0008171">
    <property type="term" value="F:O-methyltransferase activity"/>
    <property type="evidence" value="ECO:0007669"/>
    <property type="project" value="InterPro"/>
</dbReference>
<evidence type="ECO:0000259" key="5">
    <source>
        <dbReference type="Pfam" id="PF08100"/>
    </source>
</evidence>
<dbReference type="GO" id="GO:0032259">
    <property type="term" value="P:methylation"/>
    <property type="evidence" value="ECO:0007669"/>
    <property type="project" value="UniProtKB-KW"/>
</dbReference>
<feature type="domain" description="O-methyltransferase C-terminal" evidence="4">
    <location>
        <begin position="270"/>
        <end position="445"/>
    </location>
</feature>
<dbReference type="PROSITE" id="PS51683">
    <property type="entry name" value="SAM_OMT_II"/>
    <property type="match status" value="1"/>
</dbReference>
<dbReference type="InterPro" id="IPR016461">
    <property type="entry name" value="COMT-like"/>
</dbReference>
<dbReference type="PANTHER" id="PTHR43712">
    <property type="entry name" value="PUTATIVE (AFU_ORTHOLOGUE AFUA_4G14580)-RELATED"/>
    <property type="match status" value="1"/>
</dbReference>
<dbReference type="OrthoDB" id="1606438at2759"/>
<dbReference type="Gene3D" id="3.40.50.150">
    <property type="entry name" value="Vaccinia Virus protein VP39"/>
    <property type="match status" value="1"/>
</dbReference>
<keyword evidence="3" id="KW-0949">S-adenosyl-L-methionine</keyword>
<dbReference type="SUPFAM" id="SSF46785">
    <property type="entry name" value="Winged helix' DNA-binding domain"/>
    <property type="match status" value="1"/>
</dbReference>
<keyword evidence="2" id="KW-0808">Transferase</keyword>
<name>A0A0D2L4N5_HYPSF</name>
<dbReference type="Gene3D" id="1.10.10.10">
    <property type="entry name" value="Winged helix-like DNA-binding domain superfamily/Winged helix DNA-binding domain"/>
    <property type="match status" value="1"/>
</dbReference>
<dbReference type="GO" id="GO:0046983">
    <property type="term" value="F:protein dimerization activity"/>
    <property type="evidence" value="ECO:0007669"/>
    <property type="project" value="InterPro"/>
</dbReference>
<protein>
    <submittedName>
        <fullName evidence="6">Uncharacterized protein</fullName>
    </submittedName>
</protein>
<evidence type="ECO:0000313" key="6">
    <source>
        <dbReference type="EMBL" id="KJA21787.1"/>
    </source>
</evidence>
<evidence type="ECO:0000256" key="3">
    <source>
        <dbReference type="ARBA" id="ARBA00022691"/>
    </source>
</evidence>
<dbReference type="STRING" id="945553.A0A0D2L4N5"/>
<evidence type="ECO:0000313" key="7">
    <source>
        <dbReference type="Proteomes" id="UP000054270"/>
    </source>
</evidence>
<keyword evidence="1" id="KW-0489">Methyltransferase</keyword>
<dbReference type="Pfam" id="PF00891">
    <property type="entry name" value="Methyltransf_2"/>
    <property type="match status" value="1"/>
</dbReference>
<sequence length="465" mass="52206">MELANISPAHGQLSTLVALIADATKTVETHFARSSKPHVPSLDDIEPHPLDIMSDSMELRLAIQTIEGACAQLIATVARPSHTIFNRCKRSTQTFNKVTEPACINIVVSHKIADLLSEQPARGMHVSEISKRTGLHQNKIERIMRYLATKHIFRESSDGVFVNNRLSVQLMSSINLGLVSTIHYNTEELLGAITCFNDVLTDKEWGHSDAPHHTAFNRDTGYPKSLFDYYSGEDTPLGAKLGQRFGISMQGWGIASEASTVIYEFPWRDLPKGTTVVDVGSGIGSVTLQLAKQYPALDLTLQDLPERMYQANNEVWPRECPEALAEGRVHFEAIDFFTQSPVPGADIYYYKNIIHDWEDQRCITIFKNLRKAMAPHSRVLIHEYVLQDVARISDDKYVFEKAPEPLLPNYGVGRVRPYALDIAMMIMTNSSERRLHDLVKLAAKANLKFVKLWDLAETSIVEFGV</sequence>
<feature type="domain" description="O-methyltransferase dimerisation" evidence="5">
    <location>
        <begin position="94"/>
        <end position="172"/>
    </location>
</feature>